<dbReference type="InterPro" id="IPR036457">
    <property type="entry name" value="PPM-type-like_dom_sf"/>
</dbReference>
<dbReference type="PANTHER" id="PTHR12320">
    <property type="entry name" value="PROTEIN PHOSPHATASE 2C"/>
    <property type="match status" value="1"/>
</dbReference>
<sequence>MDIDQDISFCGESTNISSFINGNFKMKIAGGSFYIPKSNKVPLGEDAHFICIEEEIIGVADVVDGWAKKGIDSGEYSRQLVRNAELSIHKQKDQKNKIQPLEVLNEAYFNTKCQGSSTTCILTLMCNNVHAVNLGDSGFVGIRHGVIVYKLEIQQKGFDYPFQLGNGVKFDDSSVVQEIKVTVRTCDVIVMSTDGLFDNVHNIELEKLVRDGLMDLRELEIFWRNCSYGLEE</sequence>
<dbReference type="PROSITE" id="PS51746">
    <property type="entry name" value="PPM_2"/>
    <property type="match status" value="1"/>
</dbReference>
<comment type="catalytic activity">
    <reaction evidence="1">
        <text>O-phospho-L-seryl-[protein] + H2O = L-seryl-[protein] + phosphate</text>
        <dbReference type="Rhea" id="RHEA:20629"/>
        <dbReference type="Rhea" id="RHEA-COMP:9863"/>
        <dbReference type="Rhea" id="RHEA-COMP:11604"/>
        <dbReference type="ChEBI" id="CHEBI:15377"/>
        <dbReference type="ChEBI" id="CHEBI:29999"/>
        <dbReference type="ChEBI" id="CHEBI:43474"/>
        <dbReference type="ChEBI" id="CHEBI:83421"/>
        <dbReference type="EC" id="3.1.3.16"/>
    </reaction>
</comment>
<keyword evidence="1" id="KW-0464">Manganese</keyword>
<evidence type="ECO:0000256" key="1">
    <source>
        <dbReference type="RuleBase" id="RU366020"/>
    </source>
</evidence>
<comment type="cofactor">
    <cofactor evidence="1">
        <name>Mn(2+)</name>
        <dbReference type="ChEBI" id="CHEBI:29035"/>
    </cofactor>
</comment>
<comment type="cofactor">
    <cofactor evidence="1">
        <name>Mg(2+)</name>
        <dbReference type="ChEBI" id="CHEBI:18420"/>
    </cofactor>
</comment>
<keyword evidence="1" id="KW-0460">Magnesium</keyword>
<dbReference type="Gene3D" id="3.60.40.10">
    <property type="entry name" value="PPM-type phosphatase domain"/>
    <property type="match status" value="1"/>
</dbReference>
<evidence type="ECO:0000313" key="3">
    <source>
        <dbReference type="EMBL" id="KAH0757535.1"/>
    </source>
</evidence>
<dbReference type="SUPFAM" id="SSF81606">
    <property type="entry name" value="PP2C-like"/>
    <property type="match status" value="1"/>
</dbReference>
<accession>A0ABQ7V0D2</accession>
<organism evidence="3 4">
    <name type="scientific">Solanum tuberosum</name>
    <name type="common">Potato</name>
    <dbReference type="NCBI Taxonomy" id="4113"/>
    <lineage>
        <taxon>Eukaryota</taxon>
        <taxon>Viridiplantae</taxon>
        <taxon>Streptophyta</taxon>
        <taxon>Embryophyta</taxon>
        <taxon>Tracheophyta</taxon>
        <taxon>Spermatophyta</taxon>
        <taxon>Magnoliopsida</taxon>
        <taxon>eudicotyledons</taxon>
        <taxon>Gunneridae</taxon>
        <taxon>Pentapetalae</taxon>
        <taxon>asterids</taxon>
        <taxon>lamiids</taxon>
        <taxon>Solanales</taxon>
        <taxon>Solanaceae</taxon>
        <taxon>Solanoideae</taxon>
        <taxon>Solaneae</taxon>
        <taxon>Solanum</taxon>
    </lineage>
</organism>
<dbReference type="EMBL" id="JAIVGD010000015">
    <property type="protein sequence ID" value="KAH0757535.1"/>
    <property type="molecule type" value="Genomic_DNA"/>
</dbReference>
<comment type="caution">
    <text evidence="3">The sequence shown here is derived from an EMBL/GenBank/DDBJ whole genome shotgun (WGS) entry which is preliminary data.</text>
</comment>
<dbReference type="PANTHER" id="PTHR12320:SF65">
    <property type="entry name" value="PROTEIN PHOSPHATASE"/>
    <property type="match status" value="1"/>
</dbReference>
<dbReference type="Proteomes" id="UP000826656">
    <property type="component" value="Unassembled WGS sequence"/>
</dbReference>
<keyword evidence="1" id="KW-0378">Hydrolase</keyword>
<evidence type="ECO:0000259" key="2">
    <source>
        <dbReference type="PROSITE" id="PS51746"/>
    </source>
</evidence>
<protein>
    <recommendedName>
        <fullName evidence="1">Protein phosphatase</fullName>
        <ecNumber evidence="1">3.1.3.16</ecNumber>
    </recommendedName>
</protein>
<keyword evidence="1" id="KW-0904">Protein phosphatase</keyword>
<feature type="domain" description="PPM-type phosphatase" evidence="2">
    <location>
        <begin position="32"/>
        <end position="232"/>
    </location>
</feature>
<proteinExistence type="inferred from homology"/>
<comment type="similarity">
    <text evidence="1">Belongs to the PP2C family.</text>
</comment>
<keyword evidence="4" id="KW-1185">Reference proteome</keyword>
<reference evidence="3 4" key="1">
    <citation type="journal article" date="2021" name="bioRxiv">
        <title>Chromosome-scale and haplotype-resolved genome assembly of a tetraploid potato cultivar.</title>
        <authorList>
            <person name="Sun H."/>
            <person name="Jiao W.-B."/>
            <person name="Krause K."/>
            <person name="Campoy J.A."/>
            <person name="Goel M."/>
            <person name="Folz-Donahue K."/>
            <person name="Kukat C."/>
            <person name="Huettel B."/>
            <person name="Schneeberger K."/>
        </authorList>
    </citation>
    <scope>NUCLEOTIDE SEQUENCE [LARGE SCALE GENOMIC DNA]</scope>
    <source>
        <strain evidence="3">SolTubOtavaFocal</strain>
        <tissue evidence="3">Leaves</tissue>
    </source>
</reference>
<keyword evidence="1" id="KW-0479">Metal-binding</keyword>
<comment type="catalytic activity">
    <reaction evidence="1">
        <text>O-phospho-L-threonyl-[protein] + H2O = L-threonyl-[protein] + phosphate</text>
        <dbReference type="Rhea" id="RHEA:47004"/>
        <dbReference type="Rhea" id="RHEA-COMP:11060"/>
        <dbReference type="Rhea" id="RHEA-COMP:11605"/>
        <dbReference type="ChEBI" id="CHEBI:15377"/>
        <dbReference type="ChEBI" id="CHEBI:30013"/>
        <dbReference type="ChEBI" id="CHEBI:43474"/>
        <dbReference type="ChEBI" id="CHEBI:61977"/>
        <dbReference type="EC" id="3.1.3.16"/>
    </reaction>
</comment>
<dbReference type="EC" id="3.1.3.16" evidence="1"/>
<dbReference type="InterPro" id="IPR039123">
    <property type="entry name" value="PPTC7"/>
</dbReference>
<gene>
    <name evidence="3" type="ORF">KY290_021028</name>
</gene>
<name>A0ABQ7V0D2_SOLTU</name>
<dbReference type="InterPro" id="IPR001932">
    <property type="entry name" value="PPM-type_phosphatase-like_dom"/>
</dbReference>
<evidence type="ECO:0000313" key="4">
    <source>
        <dbReference type="Proteomes" id="UP000826656"/>
    </source>
</evidence>